<reference evidence="11 12" key="1">
    <citation type="submission" date="2016-12" db="EMBL/GenBank/DDBJ databases">
        <title>Genomic comparison of strains in the 'Actinomyces naeslundii' group.</title>
        <authorList>
            <person name="Mughal S.R."/>
            <person name="Do T."/>
            <person name="Gilbert S.C."/>
            <person name="Witherden E.A."/>
            <person name="Didelot X."/>
            <person name="Beighton D."/>
        </authorList>
    </citation>
    <scope>NUCLEOTIDE SEQUENCE [LARGE SCALE GENOMIC DNA]</scope>
    <source>
        <strain evidence="11 12">P6N</strain>
    </source>
</reference>
<dbReference type="PROSITE" id="PS00690">
    <property type="entry name" value="DEAH_ATP_HELICASE"/>
    <property type="match status" value="1"/>
</dbReference>
<dbReference type="GO" id="GO:0009378">
    <property type="term" value="F:four-way junction helicase activity"/>
    <property type="evidence" value="ECO:0007669"/>
    <property type="project" value="TreeGrafter"/>
</dbReference>
<dbReference type="InterPro" id="IPR000836">
    <property type="entry name" value="PRTase_dom"/>
</dbReference>
<feature type="domain" description="Helicase C-terminal" evidence="10">
    <location>
        <begin position="281"/>
        <end position="443"/>
    </location>
</feature>
<dbReference type="Gene3D" id="3.40.50.2020">
    <property type="match status" value="1"/>
</dbReference>
<evidence type="ECO:0000256" key="8">
    <source>
        <dbReference type="ARBA" id="ARBA00034808"/>
    </source>
</evidence>
<comment type="similarity">
    <text evidence="1">Belongs to the helicase family. RecQ subfamily.</text>
</comment>
<dbReference type="EMBL" id="MSKL01000030">
    <property type="protein sequence ID" value="OLO47668.1"/>
    <property type="molecule type" value="Genomic_DNA"/>
</dbReference>
<organism evidence="11 12">
    <name type="scientific">Actinomyces oris</name>
    <dbReference type="NCBI Taxonomy" id="544580"/>
    <lineage>
        <taxon>Bacteria</taxon>
        <taxon>Bacillati</taxon>
        <taxon>Actinomycetota</taxon>
        <taxon>Actinomycetes</taxon>
        <taxon>Actinomycetales</taxon>
        <taxon>Actinomycetaceae</taxon>
        <taxon>Actinomyces</taxon>
    </lineage>
</organism>
<dbReference type="SUPFAM" id="SSF53271">
    <property type="entry name" value="PRTase-like"/>
    <property type="match status" value="1"/>
</dbReference>
<accession>A0A1Q8VHU0</accession>
<evidence type="ECO:0000259" key="9">
    <source>
        <dbReference type="PROSITE" id="PS51192"/>
    </source>
</evidence>
<gene>
    <name evidence="11" type="ORF">BKH28_11730</name>
</gene>
<dbReference type="SMART" id="SM00487">
    <property type="entry name" value="DEXDc"/>
    <property type="match status" value="1"/>
</dbReference>
<keyword evidence="5" id="KW-0238">DNA-binding</keyword>
<feature type="domain" description="Helicase ATP-binding" evidence="9">
    <location>
        <begin position="53"/>
        <end position="245"/>
    </location>
</feature>
<dbReference type="PROSITE" id="PS51192">
    <property type="entry name" value="HELICASE_ATP_BIND_1"/>
    <property type="match status" value="1"/>
</dbReference>
<dbReference type="InterPro" id="IPR029057">
    <property type="entry name" value="PRTase-like"/>
</dbReference>
<evidence type="ECO:0000313" key="11">
    <source>
        <dbReference type="EMBL" id="OLO47668.1"/>
    </source>
</evidence>
<evidence type="ECO:0000256" key="1">
    <source>
        <dbReference type="ARBA" id="ARBA00005446"/>
    </source>
</evidence>
<sequence>MTITGPEDPEGAERSAYHDLVDSPVRERAEAVLRELVGRSDAHLREDQWRAIEALVVARRRALVVQRTGWGKSAVYFVATALLREGWAGWRPGAPPPSPGTPGGAGASVIISPLLALMRDQVAAAERAGIRAVTMNSANVTQWEQIQAQVRAGEVDVLLVSPERLNNPVFRDEVLPHLAASAAMIVIDEAHCISDWGHDFRPDYRRIGALLASLPPCTPVLATTATANSRVSADVAEQLGASLEEGGAGGEQVLVLRGTLERGSLHLGVKVLPDAASRLAWLAAYIGRTPGSGIVYCLTVSAALEIAEYLRTAGVEVAAYTGQTDAAERERLEEDLKADRVRALVATSALGMGFDKPDLAFVVHVGAPSSPVSYYQQVGRAGRGVERAEVILLPGSEDRAIWEWFGSQGFPPEDQVRTVLDALEERRAAAGGATSTAALETVTSLRRSRLESMLKVLDVDGAVRRVRGGWESTGQPWSYDAQRYARVRAARRAEQEAMVIYEGLGAVPGPEQGDVAPCRMAFLRSVLDDPLLEPGWRCGACDLCGGLELPDAPDQEQVGAARQALGRAGFELRARRQWPTGMDRLGLGRLKGRIGADRQTATGLAVGRLDGLGTPAVLRELVASASDGEVPVAVRQQILEAVDRLGEIIRDEQDTAGTDRLSRPLAVVVVDSRTRPRMVRRLGHAVATRLGARALGVVGLTGQDPPQHDVGSAFRLAQVARSLTLQGWSSQALYELQDCVVVLVDDWSDSGWTLTLAAFLLREAGAAAVHPFVLAQR</sequence>
<dbReference type="RefSeq" id="WP_075418967.1">
    <property type="nucleotide sequence ID" value="NZ_MSKL01000030.1"/>
</dbReference>
<dbReference type="CDD" id="cd06223">
    <property type="entry name" value="PRTases_typeI"/>
    <property type="match status" value="1"/>
</dbReference>
<dbReference type="PANTHER" id="PTHR13710">
    <property type="entry name" value="DNA HELICASE RECQ FAMILY MEMBER"/>
    <property type="match status" value="1"/>
</dbReference>
<keyword evidence="4" id="KW-0067">ATP-binding</keyword>
<evidence type="ECO:0000256" key="2">
    <source>
        <dbReference type="ARBA" id="ARBA00022741"/>
    </source>
</evidence>
<dbReference type="GO" id="GO:0005737">
    <property type="term" value="C:cytoplasm"/>
    <property type="evidence" value="ECO:0007669"/>
    <property type="project" value="TreeGrafter"/>
</dbReference>
<dbReference type="InterPro" id="IPR014001">
    <property type="entry name" value="Helicase_ATP-bd"/>
</dbReference>
<dbReference type="Pfam" id="PF00270">
    <property type="entry name" value="DEAD"/>
    <property type="match status" value="1"/>
</dbReference>
<dbReference type="GO" id="GO:0003677">
    <property type="term" value="F:DNA binding"/>
    <property type="evidence" value="ECO:0007669"/>
    <property type="project" value="UniProtKB-KW"/>
</dbReference>
<evidence type="ECO:0000256" key="4">
    <source>
        <dbReference type="ARBA" id="ARBA00022840"/>
    </source>
</evidence>
<protein>
    <recommendedName>
        <fullName evidence="8">DNA 3'-5' helicase</fullName>
        <ecNumber evidence="8">5.6.2.4</ecNumber>
    </recommendedName>
</protein>
<evidence type="ECO:0000256" key="6">
    <source>
        <dbReference type="ARBA" id="ARBA00023235"/>
    </source>
</evidence>
<keyword evidence="2" id="KW-0547">Nucleotide-binding</keyword>
<dbReference type="Proteomes" id="UP000186394">
    <property type="component" value="Unassembled WGS sequence"/>
</dbReference>
<keyword evidence="6" id="KW-0413">Isomerase</keyword>
<dbReference type="EC" id="5.6.2.4" evidence="8"/>
<keyword evidence="3" id="KW-0378">Hydrolase</keyword>
<dbReference type="Gene3D" id="3.40.50.300">
    <property type="entry name" value="P-loop containing nucleotide triphosphate hydrolases"/>
    <property type="match status" value="2"/>
</dbReference>
<name>A0A1Q8VHU0_9ACTO</name>
<dbReference type="PROSITE" id="PS51194">
    <property type="entry name" value="HELICASE_CTER"/>
    <property type="match status" value="1"/>
</dbReference>
<comment type="caution">
    <text evidence="11">The sequence shown here is derived from an EMBL/GenBank/DDBJ whole genome shotgun (WGS) entry which is preliminary data.</text>
</comment>
<dbReference type="GO" id="GO:0043590">
    <property type="term" value="C:bacterial nucleoid"/>
    <property type="evidence" value="ECO:0007669"/>
    <property type="project" value="TreeGrafter"/>
</dbReference>
<dbReference type="GO" id="GO:0005524">
    <property type="term" value="F:ATP binding"/>
    <property type="evidence" value="ECO:0007669"/>
    <property type="project" value="UniProtKB-KW"/>
</dbReference>
<dbReference type="InterPro" id="IPR027417">
    <property type="entry name" value="P-loop_NTPase"/>
</dbReference>
<dbReference type="GO" id="GO:0043138">
    <property type="term" value="F:3'-5' DNA helicase activity"/>
    <property type="evidence" value="ECO:0007669"/>
    <property type="project" value="UniProtKB-EC"/>
</dbReference>
<dbReference type="GO" id="GO:0016787">
    <property type="term" value="F:hydrolase activity"/>
    <property type="evidence" value="ECO:0007669"/>
    <property type="project" value="UniProtKB-KW"/>
</dbReference>
<dbReference type="Pfam" id="PF00271">
    <property type="entry name" value="Helicase_C"/>
    <property type="match status" value="1"/>
</dbReference>
<dbReference type="GO" id="GO:0006281">
    <property type="term" value="P:DNA repair"/>
    <property type="evidence" value="ECO:0007669"/>
    <property type="project" value="TreeGrafter"/>
</dbReference>
<dbReference type="SMART" id="SM00490">
    <property type="entry name" value="HELICc"/>
    <property type="match status" value="1"/>
</dbReference>
<dbReference type="InterPro" id="IPR002464">
    <property type="entry name" value="DNA/RNA_helicase_DEAH_CS"/>
</dbReference>
<dbReference type="SUPFAM" id="SSF52540">
    <property type="entry name" value="P-loop containing nucleoside triphosphate hydrolases"/>
    <property type="match status" value="1"/>
</dbReference>
<proteinExistence type="inferred from homology"/>
<dbReference type="InterPro" id="IPR011545">
    <property type="entry name" value="DEAD/DEAH_box_helicase_dom"/>
</dbReference>
<dbReference type="PANTHER" id="PTHR13710:SF105">
    <property type="entry name" value="ATP-DEPENDENT DNA HELICASE Q1"/>
    <property type="match status" value="1"/>
</dbReference>
<dbReference type="GO" id="GO:0006310">
    <property type="term" value="P:DNA recombination"/>
    <property type="evidence" value="ECO:0007669"/>
    <property type="project" value="TreeGrafter"/>
</dbReference>
<evidence type="ECO:0000256" key="3">
    <source>
        <dbReference type="ARBA" id="ARBA00022801"/>
    </source>
</evidence>
<evidence type="ECO:0000256" key="7">
    <source>
        <dbReference type="ARBA" id="ARBA00034617"/>
    </source>
</evidence>
<evidence type="ECO:0000313" key="12">
    <source>
        <dbReference type="Proteomes" id="UP000186394"/>
    </source>
</evidence>
<comment type="catalytic activity">
    <reaction evidence="7">
        <text>Couples ATP hydrolysis with the unwinding of duplex DNA by translocating in the 3'-5' direction.</text>
        <dbReference type="EC" id="5.6.2.4"/>
    </reaction>
</comment>
<evidence type="ECO:0000259" key="10">
    <source>
        <dbReference type="PROSITE" id="PS51194"/>
    </source>
</evidence>
<dbReference type="GO" id="GO:0030894">
    <property type="term" value="C:replisome"/>
    <property type="evidence" value="ECO:0007669"/>
    <property type="project" value="TreeGrafter"/>
</dbReference>
<dbReference type="InterPro" id="IPR001650">
    <property type="entry name" value="Helicase_C-like"/>
</dbReference>
<dbReference type="AlphaFoldDB" id="A0A1Q8VHU0"/>
<evidence type="ECO:0000256" key="5">
    <source>
        <dbReference type="ARBA" id="ARBA00023125"/>
    </source>
</evidence>